<dbReference type="InterPro" id="IPR013428">
    <property type="entry name" value="Membrane-bound_put_N"/>
</dbReference>
<feature type="domain" description="Cytochrome c" evidence="6">
    <location>
        <begin position="1107"/>
        <end position="1239"/>
    </location>
</feature>
<keyword evidence="1 4" id="KW-0349">Heme</keyword>
<dbReference type="Pfam" id="PF06283">
    <property type="entry name" value="ThuA"/>
    <property type="match status" value="1"/>
</dbReference>
<dbReference type="InterPro" id="IPR055557">
    <property type="entry name" value="DUF7133"/>
</dbReference>
<reference evidence="7" key="1">
    <citation type="submission" date="2021-01" db="EMBL/GenBank/DDBJ databases">
        <title>Modified the classification status of verrucomicrobia.</title>
        <authorList>
            <person name="Feng X."/>
        </authorList>
    </citation>
    <scope>NUCLEOTIDE SEQUENCE</scope>
    <source>
        <strain evidence="7">JCM 18052</strain>
    </source>
</reference>
<dbReference type="InterPro" id="IPR011989">
    <property type="entry name" value="ARM-like"/>
</dbReference>
<dbReference type="InterPro" id="IPR036909">
    <property type="entry name" value="Cyt_c-like_dom_sf"/>
</dbReference>
<feature type="region of interest" description="Disordered" evidence="5">
    <location>
        <begin position="316"/>
        <end position="341"/>
    </location>
</feature>
<evidence type="ECO:0000256" key="4">
    <source>
        <dbReference type="PROSITE-ProRule" id="PRU00433"/>
    </source>
</evidence>
<dbReference type="InterPro" id="IPR011041">
    <property type="entry name" value="Quinoprot_gluc/sorb_DH_b-prop"/>
</dbReference>
<dbReference type="GO" id="GO:0009055">
    <property type="term" value="F:electron transfer activity"/>
    <property type="evidence" value="ECO:0007669"/>
    <property type="project" value="InterPro"/>
</dbReference>
<dbReference type="GO" id="GO:0046872">
    <property type="term" value="F:metal ion binding"/>
    <property type="evidence" value="ECO:0007669"/>
    <property type="project" value="UniProtKB-KW"/>
</dbReference>
<proteinExistence type="predicted"/>
<dbReference type="InterPro" id="IPR029062">
    <property type="entry name" value="Class_I_gatase-like"/>
</dbReference>
<dbReference type="RefSeq" id="WP_200352236.1">
    <property type="nucleotide sequence ID" value="NZ_BAABHZ010000001.1"/>
</dbReference>
<dbReference type="EMBL" id="JAENIK010000012">
    <property type="protein sequence ID" value="MBK1817291.1"/>
    <property type="molecule type" value="Genomic_DNA"/>
</dbReference>
<evidence type="ECO:0000256" key="1">
    <source>
        <dbReference type="ARBA" id="ARBA00022617"/>
    </source>
</evidence>
<dbReference type="Pfam" id="PF00034">
    <property type="entry name" value="Cytochrom_C"/>
    <property type="match status" value="1"/>
</dbReference>
<dbReference type="Pfam" id="PF23500">
    <property type="entry name" value="DUF7133"/>
    <property type="match status" value="1"/>
</dbReference>
<dbReference type="InterPro" id="IPR016024">
    <property type="entry name" value="ARM-type_fold"/>
</dbReference>
<dbReference type="SUPFAM" id="SSF50952">
    <property type="entry name" value="Soluble quinoprotein glucose dehydrogenase"/>
    <property type="match status" value="1"/>
</dbReference>
<dbReference type="AlphaFoldDB" id="A0A934R6U0"/>
<dbReference type="GO" id="GO:0020037">
    <property type="term" value="F:heme binding"/>
    <property type="evidence" value="ECO:0007669"/>
    <property type="project" value="InterPro"/>
</dbReference>
<evidence type="ECO:0000256" key="5">
    <source>
        <dbReference type="SAM" id="MobiDB-lite"/>
    </source>
</evidence>
<dbReference type="Gene3D" id="3.40.50.880">
    <property type="match status" value="1"/>
</dbReference>
<keyword evidence="3 4" id="KW-0408">Iron</keyword>
<sequence>MKPFLTIAIVIAAGPWLSAAPLRVLITGNNPALTGQCATALKAGGAQVTTGEPSETKLATADVVILQSDKFEQLSTSDQTALSAFAKRGGGIVAINGGVAAGPSAWGKEVLGGAWDPADSRKFKELMMLYVVSNSHAIVKDSSPFDITDETYYDLDISDKAYVIASAFTPYGKNPKRGEGPRVPDKDVRSNIYDLQPQMWTYEGEDKHRASVILQGAPETLAHASVRTFILRSVAWAGKLENVDTFSVKADLATLRYPAGGPLRAADAIKKFQMQPGFVASVVAEEPLVNKPIAIQWDGRGRMWVAETPEYPNGKRPLNAPAWKETGVREPGNYDRPGRDSISILEDTNGDGEMDKKNIFHTGLELVTGFTLSGKGVIAVAQPHIVYLEDTDGDGKADKETPLFEGFAPGDTHFVANHFVEAPDGWVYVSTGSGADAKSVKTGKVTKISPGVFRFRTDGSVIEQVASQGGNSFGGEVTSDMEIYHGKATSGNPIEHVVMPEWVLAKSSTKAGAFSSVNPGRQVARKDLPERANIRQIDQVGRFTAACSTAVYEGGAWPKEYNGMIFTTEPILDIIHCETIKQDGPVMKGPEKMDIQAEWLRSTDYWFCPVDVSFGPDGAMYVLDFNTPVVTHNDTRGPEHSKSNASIRPDRDQYFGRIFRIQHKDAPKFPIPDLDSANAAALVAAFKHPNKVVRFNAIRILLEKGDTLGKQAVPALTTMAAGEPVASSRILALWALNRLGQLKDTTLASAMGSPDSHIRKNAYLIAESAGIPISGSQAKAGIDDDDARVRLATLRALGASTMTPEASAVLLASNSKFGDDWSKAAAAAAGAKAPTSQLESVLADATGAGQTEESIRTMAAALVSGENTAQIPGVVKAAAASKNAPFVIAVLQEFGKSQNAPRGAAGAINALRVLLTSSNKRVAISALPVAAVWDKSGTLAKESTKVAGELLNAARDPNVPETTRAEAVRTLLPARSLNKFILPNVAALLAKPQPESLTKDLLTSLAATGEPEAGKAIIDAYPTLKDDQKEIAFNALAGRPEWAKQLLAAIESKKIAAESFTPALVSRLTAHPDAAVSASAKALFGGGTSSGKDELVSKLLPDIEKPGNIENGKTLFTAMCAVCHKIEGAGNVFGPNLDGIGAHPVRELLTHIVNPSLVVDDEHRTWNITMKDGTLHSALIASENEARVQIRMPGGVTQDLKTSEIASRVKGANSLMPEGLEAIGTDNLRDIIGYIRSVAPKSE</sequence>
<dbReference type="InterPro" id="IPR011042">
    <property type="entry name" value="6-blade_b-propeller_TolB-like"/>
</dbReference>
<keyword evidence="8" id="KW-1185">Reference proteome</keyword>
<dbReference type="SUPFAM" id="SSF46626">
    <property type="entry name" value="Cytochrome c"/>
    <property type="match status" value="1"/>
</dbReference>
<organism evidence="7 8">
    <name type="scientific">Luteolibacter yonseiensis</name>
    <dbReference type="NCBI Taxonomy" id="1144680"/>
    <lineage>
        <taxon>Bacteria</taxon>
        <taxon>Pseudomonadati</taxon>
        <taxon>Verrucomicrobiota</taxon>
        <taxon>Verrucomicrobiia</taxon>
        <taxon>Verrucomicrobiales</taxon>
        <taxon>Verrucomicrobiaceae</taxon>
        <taxon>Luteolibacter</taxon>
    </lineage>
</organism>
<dbReference type="Gene3D" id="1.10.760.10">
    <property type="entry name" value="Cytochrome c-like domain"/>
    <property type="match status" value="1"/>
</dbReference>
<dbReference type="Gene3D" id="2.120.10.30">
    <property type="entry name" value="TolB, C-terminal domain"/>
    <property type="match status" value="1"/>
</dbReference>
<accession>A0A934R6U0</accession>
<evidence type="ECO:0000313" key="7">
    <source>
        <dbReference type="EMBL" id="MBK1817291.1"/>
    </source>
</evidence>
<evidence type="ECO:0000256" key="3">
    <source>
        <dbReference type="ARBA" id="ARBA00023004"/>
    </source>
</evidence>
<dbReference type="SUPFAM" id="SSF48371">
    <property type="entry name" value="ARM repeat"/>
    <property type="match status" value="2"/>
</dbReference>
<feature type="compositionally biased region" description="Basic and acidic residues" evidence="5">
    <location>
        <begin position="326"/>
        <end position="339"/>
    </location>
</feature>
<dbReference type="Proteomes" id="UP000600139">
    <property type="component" value="Unassembled WGS sequence"/>
</dbReference>
<comment type="caution">
    <text evidence="7">The sequence shown here is derived from an EMBL/GenBank/DDBJ whole genome shotgun (WGS) entry which is preliminary data.</text>
</comment>
<gene>
    <name evidence="7" type="ORF">JIN84_16850</name>
</gene>
<protein>
    <submittedName>
        <fullName evidence="7">ThuA domain-containing protein</fullName>
    </submittedName>
</protein>
<name>A0A934R6U0_9BACT</name>
<keyword evidence="2 4" id="KW-0479">Metal-binding</keyword>
<dbReference type="InterPro" id="IPR029010">
    <property type="entry name" value="ThuA-like"/>
</dbReference>
<evidence type="ECO:0000256" key="2">
    <source>
        <dbReference type="ARBA" id="ARBA00022723"/>
    </source>
</evidence>
<dbReference type="Gene3D" id="1.25.10.10">
    <property type="entry name" value="Leucine-rich Repeat Variant"/>
    <property type="match status" value="1"/>
</dbReference>
<dbReference type="NCBIfam" id="TIGR02604">
    <property type="entry name" value="Piru_Ver_Nterm"/>
    <property type="match status" value="1"/>
</dbReference>
<evidence type="ECO:0000313" key="8">
    <source>
        <dbReference type="Proteomes" id="UP000600139"/>
    </source>
</evidence>
<dbReference type="InterPro" id="IPR013427">
    <property type="entry name" value="Haem-bd_dom_put"/>
</dbReference>
<dbReference type="PANTHER" id="PTHR33546:SF1">
    <property type="entry name" value="LARGE, MULTIFUNCTIONAL SECRETED PROTEIN"/>
    <property type="match status" value="1"/>
</dbReference>
<evidence type="ECO:0000259" key="6">
    <source>
        <dbReference type="PROSITE" id="PS51007"/>
    </source>
</evidence>
<dbReference type="NCBIfam" id="TIGR02603">
    <property type="entry name" value="CxxCH_TIGR02603"/>
    <property type="match status" value="1"/>
</dbReference>
<dbReference type="SUPFAM" id="SSF52317">
    <property type="entry name" value="Class I glutamine amidotransferase-like"/>
    <property type="match status" value="1"/>
</dbReference>
<dbReference type="PANTHER" id="PTHR33546">
    <property type="entry name" value="LARGE, MULTIFUNCTIONAL SECRETED PROTEIN-RELATED"/>
    <property type="match status" value="1"/>
</dbReference>
<dbReference type="PROSITE" id="PS51007">
    <property type="entry name" value="CYTC"/>
    <property type="match status" value="1"/>
</dbReference>
<dbReference type="InterPro" id="IPR009056">
    <property type="entry name" value="Cyt_c-like_dom"/>
</dbReference>